<comment type="caution">
    <text evidence="2">The sequence shown here is derived from an EMBL/GenBank/DDBJ whole genome shotgun (WGS) entry which is preliminary data.</text>
</comment>
<dbReference type="RefSeq" id="WP_184880470.1">
    <property type="nucleotide sequence ID" value="NZ_BOOV01000016.1"/>
</dbReference>
<dbReference type="InterPro" id="IPR042070">
    <property type="entry name" value="PucR_C-HTH_sf"/>
</dbReference>
<dbReference type="Pfam" id="PF13556">
    <property type="entry name" value="HTH_30"/>
    <property type="match status" value="1"/>
</dbReference>
<dbReference type="EMBL" id="JACHND010000001">
    <property type="protein sequence ID" value="MBB4701414.1"/>
    <property type="molecule type" value="Genomic_DNA"/>
</dbReference>
<accession>A0A7W7D6X6</accession>
<evidence type="ECO:0000259" key="1">
    <source>
        <dbReference type="Pfam" id="PF13556"/>
    </source>
</evidence>
<dbReference type="PANTHER" id="PTHR33744">
    <property type="entry name" value="CARBOHYDRATE DIACID REGULATOR"/>
    <property type="match status" value="1"/>
</dbReference>
<evidence type="ECO:0000313" key="2">
    <source>
        <dbReference type="EMBL" id="MBB4701414.1"/>
    </source>
</evidence>
<feature type="domain" description="PucR C-terminal helix-turn-helix" evidence="1">
    <location>
        <begin position="355"/>
        <end position="413"/>
    </location>
</feature>
<dbReference type="Proteomes" id="UP000542210">
    <property type="component" value="Unassembled WGS sequence"/>
</dbReference>
<organism evidence="2 3">
    <name type="scientific">Sphaerisporangium siamense</name>
    <dbReference type="NCBI Taxonomy" id="795645"/>
    <lineage>
        <taxon>Bacteria</taxon>
        <taxon>Bacillati</taxon>
        <taxon>Actinomycetota</taxon>
        <taxon>Actinomycetes</taxon>
        <taxon>Streptosporangiales</taxon>
        <taxon>Streptosporangiaceae</taxon>
        <taxon>Sphaerisporangium</taxon>
    </lineage>
</organism>
<name>A0A7W7D6X6_9ACTN</name>
<dbReference type="PANTHER" id="PTHR33744:SF17">
    <property type="entry name" value="CONSERVED PROTEIN"/>
    <property type="match status" value="1"/>
</dbReference>
<sequence length="422" mass="44762">MSIDDLVQTLAEQLGGPVVLYDDDLGLVAFSVHGDEVDAARRSVILSRRASARAREMIAAHEVRRAHAPVRLPPHDGTPARVVYPIRLGRHVVGYASYIDHHPDGELPAHHAGALREAEPELAALLELRGLERRRDSDESRRLLAELLSTDAAARERAGDELIAHGLLSSAARYAVMVFRSVPSARPAAGAAGNARAGSGVPAGRLAGVPVPAQDAARPGGGTRLAIEQAMAVIVRSTSLKGCGAVLGEEGVLVIPRPVNRERLASLLAHPGLEAVRGGGGGPRDEPAQVHESYREAVMACRVAMADPARHGTSAHWDDLGLDRLLIQLPLAGLTPGDLPPTVRRLLEAPSGGKLADTLEAYLDSGADAQATARALLIHRSTLYYRLGRIHDLTRADLSDGRVRTELHTALRVATLSGLRPS</sequence>
<gene>
    <name evidence="2" type="ORF">BJ982_002958</name>
</gene>
<protein>
    <recommendedName>
        <fullName evidence="1">PucR C-terminal helix-turn-helix domain-containing protein</fullName>
    </recommendedName>
</protein>
<dbReference type="AlphaFoldDB" id="A0A7W7D6X6"/>
<dbReference type="InterPro" id="IPR025736">
    <property type="entry name" value="PucR_C-HTH_dom"/>
</dbReference>
<reference evidence="2 3" key="1">
    <citation type="submission" date="2020-08" db="EMBL/GenBank/DDBJ databases">
        <title>Sequencing the genomes of 1000 actinobacteria strains.</title>
        <authorList>
            <person name="Klenk H.-P."/>
        </authorList>
    </citation>
    <scope>NUCLEOTIDE SEQUENCE [LARGE SCALE GENOMIC DNA]</scope>
    <source>
        <strain evidence="2 3">DSM 45784</strain>
    </source>
</reference>
<keyword evidence="3" id="KW-1185">Reference proteome</keyword>
<proteinExistence type="predicted"/>
<dbReference type="Gene3D" id="1.10.10.2840">
    <property type="entry name" value="PucR C-terminal helix-turn-helix domain"/>
    <property type="match status" value="1"/>
</dbReference>
<evidence type="ECO:0000313" key="3">
    <source>
        <dbReference type="Proteomes" id="UP000542210"/>
    </source>
</evidence>
<dbReference type="InterPro" id="IPR051448">
    <property type="entry name" value="CdaR-like_regulators"/>
</dbReference>